<proteinExistence type="predicted"/>
<keyword evidence="1" id="KW-0812">Transmembrane</keyword>
<reference evidence="2" key="1">
    <citation type="journal article" date="2014" name="Front. Microbiol.">
        <title>High frequency of phylogenetically diverse reductive dehalogenase-homologous genes in deep subseafloor sedimentary metagenomes.</title>
        <authorList>
            <person name="Kawai M."/>
            <person name="Futagami T."/>
            <person name="Toyoda A."/>
            <person name="Takaki Y."/>
            <person name="Nishi S."/>
            <person name="Hori S."/>
            <person name="Arai W."/>
            <person name="Tsubouchi T."/>
            <person name="Morono Y."/>
            <person name="Uchiyama I."/>
            <person name="Ito T."/>
            <person name="Fujiyama A."/>
            <person name="Inagaki F."/>
            <person name="Takami H."/>
        </authorList>
    </citation>
    <scope>NUCLEOTIDE SEQUENCE</scope>
    <source>
        <strain evidence="2">Expedition CK06-06</strain>
    </source>
</reference>
<sequence length="223" mass="24380">MVGDTTNLVTNALITGKPISLPEDSWRWINTGIWPDKSSRNRYYSVASTPPPPNAHSSAIADASLILDDEVHPALNLQKDNNPIFNVFLSFYAEGSDIGVATLDMDLRKWRRLKFRFRHATAESPTITLTVTDYLSLVGSTITVVSSKVDHYNRTKSSTTSHLVEGTDWDAETDDATTAENIRAAIDAIVDVTATRVGAVVTVSAVIIVGPLAPIYWLTYISS</sequence>
<name>X0XHL0_9ZZZZ</name>
<gene>
    <name evidence="2" type="ORF">S01H1_61540</name>
</gene>
<feature type="transmembrane region" description="Helical" evidence="1">
    <location>
        <begin position="197"/>
        <end position="218"/>
    </location>
</feature>
<accession>X0XHL0</accession>
<evidence type="ECO:0000313" key="2">
    <source>
        <dbReference type="EMBL" id="GAG34892.1"/>
    </source>
</evidence>
<dbReference type="EMBL" id="BARS01040358">
    <property type="protein sequence ID" value="GAG34892.1"/>
    <property type="molecule type" value="Genomic_DNA"/>
</dbReference>
<keyword evidence="1" id="KW-1133">Transmembrane helix</keyword>
<feature type="non-terminal residue" evidence="2">
    <location>
        <position position="223"/>
    </location>
</feature>
<evidence type="ECO:0000256" key="1">
    <source>
        <dbReference type="SAM" id="Phobius"/>
    </source>
</evidence>
<keyword evidence="1" id="KW-0472">Membrane</keyword>
<organism evidence="2">
    <name type="scientific">marine sediment metagenome</name>
    <dbReference type="NCBI Taxonomy" id="412755"/>
    <lineage>
        <taxon>unclassified sequences</taxon>
        <taxon>metagenomes</taxon>
        <taxon>ecological metagenomes</taxon>
    </lineage>
</organism>
<protein>
    <submittedName>
        <fullName evidence="2">Uncharacterized protein</fullName>
    </submittedName>
</protein>
<comment type="caution">
    <text evidence="2">The sequence shown here is derived from an EMBL/GenBank/DDBJ whole genome shotgun (WGS) entry which is preliminary data.</text>
</comment>
<dbReference type="AlphaFoldDB" id="X0XHL0"/>